<dbReference type="PANTHER" id="PTHR32071:SF113">
    <property type="entry name" value="ALGINATE BIOSYNTHESIS TRANSCRIPTIONAL REGULATORY PROTEIN ALGB"/>
    <property type="match status" value="1"/>
</dbReference>
<dbReference type="SMART" id="SM00382">
    <property type="entry name" value="AAA"/>
    <property type="match status" value="1"/>
</dbReference>
<evidence type="ECO:0000256" key="4">
    <source>
        <dbReference type="ARBA" id="ARBA00023012"/>
    </source>
</evidence>
<dbReference type="InterPro" id="IPR003593">
    <property type="entry name" value="AAA+_ATPase"/>
</dbReference>
<sequence length="450" mass="49640">MAGETILIVDDKSSFRFLVQGYLKDAGYATVCAGGAVEALELLDRMAIDLMLSDLIMPDMDGVALLAEVQRRFPHLPFVVITAHGSVESAVTAMKQGADDYLLKPLHREELLLTIGRSLEGAHLRQRCDQMEGLLNERFSFEHIKTVSPVMASVLKAARQVAAFAGTTVALYGESGVGKEVLARAIHSASGCSPAAFVPVNCAAIPETLLESELFGHVKGAFTGADSSREGKCRRARGGTLFLDEIGDMPLPLQAKLLRMLEEKVYECLGSDETQPADFRVIVATHRNLKQLSQEGQFRTDLFYRLNVFPLTIPPLRDRREDIPHLAEHFLEIFRRHQGKALPGLSRAAMDVIMAHDWPGNVRELRNRLEYAAIMTSGELIQPEHLRLHGPAGTNCGAPSSLLTLHFEFTPETFSLNEVVNRLKAWALAQTGNNKSAAARLLKTTRKLFY</sequence>
<name>A0A7U3YLH3_DESPD</name>
<dbReference type="SUPFAM" id="SSF52172">
    <property type="entry name" value="CheY-like"/>
    <property type="match status" value="1"/>
</dbReference>
<dbReference type="Pfam" id="PF00158">
    <property type="entry name" value="Sigma54_activat"/>
    <property type="match status" value="1"/>
</dbReference>
<dbReference type="SMART" id="SM00448">
    <property type="entry name" value="REC"/>
    <property type="match status" value="1"/>
</dbReference>
<dbReference type="KEGG" id="dpr:Despr_1413"/>
<protein>
    <submittedName>
        <fullName evidence="10">Two component, sigma54 specific, transcriptional regulator, Fis family</fullName>
    </submittedName>
</protein>
<evidence type="ECO:0000256" key="6">
    <source>
        <dbReference type="ARBA" id="ARBA00023163"/>
    </source>
</evidence>
<dbReference type="InterPro" id="IPR025944">
    <property type="entry name" value="Sigma_54_int_dom_CS"/>
</dbReference>
<gene>
    <name evidence="10" type="ordered locus">Despr_1413</name>
</gene>
<evidence type="ECO:0000259" key="9">
    <source>
        <dbReference type="PROSITE" id="PS50110"/>
    </source>
</evidence>
<evidence type="ECO:0000256" key="2">
    <source>
        <dbReference type="ARBA" id="ARBA00022741"/>
    </source>
</evidence>
<evidence type="ECO:0000313" key="11">
    <source>
        <dbReference type="Proteomes" id="UP000006365"/>
    </source>
</evidence>
<dbReference type="PROSITE" id="PS50110">
    <property type="entry name" value="RESPONSE_REGULATORY"/>
    <property type="match status" value="1"/>
</dbReference>
<dbReference type="GO" id="GO:0005524">
    <property type="term" value="F:ATP binding"/>
    <property type="evidence" value="ECO:0007669"/>
    <property type="project" value="UniProtKB-KW"/>
</dbReference>
<keyword evidence="11" id="KW-1185">Reference proteome</keyword>
<evidence type="ECO:0000256" key="7">
    <source>
        <dbReference type="PROSITE-ProRule" id="PRU00169"/>
    </source>
</evidence>
<evidence type="ECO:0000313" key="10">
    <source>
        <dbReference type="EMBL" id="ADW17575.1"/>
    </source>
</evidence>
<dbReference type="Gene3D" id="3.40.50.2300">
    <property type="match status" value="1"/>
</dbReference>
<dbReference type="EMBL" id="CP002364">
    <property type="protein sequence ID" value="ADW17575.1"/>
    <property type="molecule type" value="Genomic_DNA"/>
</dbReference>
<dbReference type="AlphaFoldDB" id="A0A7U3YLH3"/>
<dbReference type="Gene3D" id="1.10.8.60">
    <property type="match status" value="1"/>
</dbReference>
<dbReference type="RefSeq" id="WP_015724116.1">
    <property type="nucleotide sequence ID" value="NC_014972.1"/>
</dbReference>
<evidence type="ECO:0000256" key="3">
    <source>
        <dbReference type="ARBA" id="ARBA00022840"/>
    </source>
</evidence>
<dbReference type="GO" id="GO:0006355">
    <property type="term" value="P:regulation of DNA-templated transcription"/>
    <property type="evidence" value="ECO:0007669"/>
    <property type="project" value="InterPro"/>
</dbReference>
<dbReference type="InterPro" id="IPR027417">
    <property type="entry name" value="P-loop_NTPase"/>
</dbReference>
<evidence type="ECO:0000259" key="8">
    <source>
        <dbReference type="PROSITE" id="PS50045"/>
    </source>
</evidence>
<keyword evidence="6" id="KW-0804">Transcription</keyword>
<keyword evidence="4" id="KW-0902">Two-component regulatory system</keyword>
<dbReference type="PANTHER" id="PTHR32071">
    <property type="entry name" value="TRANSCRIPTIONAL REGULATORY PROTEIN"/>
    <property type="match status" value="1"/>
</dbReference>
<dbReference type="Pfam" id="PF00072">
    <property type="entry name" value="Response_reg"/>
    <property type="match status" value="1"/>
</dbReference>
<proteinExistence type="predicted"/>
<keyword evidence="5" id="KW-0805">Transcription regulation</keyword>
<keyword evidence="3" id="KW-0067">ATP-binding</keyword>
<dbReference type="FunFam" id="3.40.50.2300:FF:000018">
    <property type="entry name" value="DNA-binding transcriptional regulator NtrC"/>
    <property type="match status" value="1"/>
</dbReference>
<reference evidence="10 11" key="1">
    <citation type="journal article" date="2011" name="Stand. Genomic Sci.">
        <title>Complete genome sequence of Desulfobulbus propionicus type strain (1pr3).</title>
        <authorList>
            <person name="Pagani I."/>
            <person name="Lapidus A."/>
            <person name="Nolan M."/>
            <person name="Lucas S."/>
            <person name="Hammon N."/>
            <person name="Deshpande S."/>
            <person name="Cheng J.F."/>
            <person name="Chertkov O."/>
            <person name="Davenport K."/>
            <person name="Tapia R."/>
            <person name="Han C."/>
            <person name="Goodwin L."/>
            <person name="Pitluck S."/>
            <person name="Liolios K."/>
            <person name="Mavromatis K."/>
            <person name="Ivanova N."/>
            <person name="Mikhailova N."/>
            <person name="Pati A."/>
            <person name="Chen A."/>
            <person name="Palaniappan K."/>
            <person name="Land M."/>
            <person name="Hauser L."/>
            <person name="Chang Y.J."/>
            <person name="Jeffries C.D."/>
            <person name="Detter J.C."/>
            <person name="Brambilla E."/>
            <person name="Kannan K.P."/>
            <person name="Djao O.D."/>
            <person name="Rohde M."/>
            <person name="Pukall R."/>
            <person name="Spring S."/>
            <person name="Goker M."/>
            <person name="Sikorski J."/>
            <person name="Woyke T."/>
            <person name="Bristow J."/>
            <person name="Eisen J.A."/>
            <person name="Markowitz V."/>
            <person name="Hugenholtz P."/>
            <person name="Kyrpides N.C."/>
            <person name="Klenk H.P."/>
        </authorList>
    </citation>
    <scope>NUCLEOTIDE SEQUENCE [LARGE SCALE GENOMIC DNA]</scope>
    <source>
        <strain evidence="11">ATCC 33891 / DSM 2032 / 1pr3</strain>
    </source>
</reference>
<dbReference type="Proteomes" id="UP000006365">
    <property type="component" value="Chromosome"/>
</dbReference>
<feature type="modified residue" description="4-aspartylphosphate" evidence="7">
    <location>
        <position position="54"/>
    </location>
</feature>
<organism evidence="10 11">
    <name type="scientific">Desulfobulbus propionicus (strain ATCC 33891 / DSM 2032 / VKM B-1956 / 1pr3)</name>
    <dbReference type="NCBI Taxonomy" id="577650"/>
    <lineage>
        <taxon>Bacteria</taxon>
        <taxon>Pseudomonadati</taxon>
        <taxon>Thermodesulfobacteriota</taxon>
        <taxon>Desulfobulbia</taxon>
        <taxon>Desulfobulbales</taxon>
        <taxon>Desulfobulbaceae</taxon>
        <taxon>Desulfobulbus</taxon>
    </lineage>
</organism>
<dbReference type="Pfam" id="PF25601">
    <property type="entry name" value="AAA_lid_14"/>
    <property type="match status" value="1"/>
</dbReference>
<dbReference type="InterPro" id="IPR058031">
    <property type="entry name" value="AAA_lid_NorR"/>
</dbReference>
<accession>A0A7U3YLH3</accession>
<dbReference type="CDD" id="cd00009">
    <property type="entry name" value="AAA"/>
    <property type="match status" value="1"/>
</dbReference>
<dbReference type="InterPro" id="IPR002078">
    <property type="entry name" value="Sigma_54_int"/>
</dbReference>
<evidence type="ECO:0000256" key="5">
    <source>
        <dbReference type="ARBA" id="ARBA00023015"/>
    </source>
</evidence>
<dbReference type="InterPro" id="IPR011006">
    <property type="entry name" value="CheY-like_superfamily"/>
</dbReference>
<feature type="domain" description="Response regulatory" evidence="9">
    <location>
        <begin position="5"/>
        <end position="119"/>
    </location>
</feature>
<keyword evidence="2" id="KW-0547">Nucleotide-binding</keyword>
<dbReference type="PROSITE" id="PS00688">
    <property type="entry name" value="SIGMA54_INTERACT_3"/>
    <property type="match status" value="1"/>
</dbReference>
<keyword evidence="1 7" id="KW-0597">Phosphoprotein</keyword>
<feature type="domain" description="Sigma-54 factor interaction" evidence="8">
    <location>
        <begin position="144"/>
        <end position="374"/>
    </location>
</feature>
<dbReference type="FunFam" id="3.40.50.300:FF:000006">
    <property type="entry name" value="DNA-binding transcriptional regulator NtrC"/>
    <property type="match status" value="1"/>
</dbReference>
<dbReference type="Gene3D" id="3.40.50.300">
    <property type="entry name" value="P-loop containing nucleotide triphosphate hydrolases"/>
    <property type="match status" value="1"/>
</dbReference>
<dbReference type="SUPFAM" id="SSF52540">
    <property type="entry name" value="P-loop containing nucleoside triphosphate hydrolases"/>
    <property type="match status" value="1"/>
</dbReference>
<dbReference type="PROSITE" id="PS50045">
    <property type="entry name" value="SIGMA54_INTERACT_4"/>
    <property type="match status" value="1"/>
</dbReference>
<dbReference type="InterPro" id="IPR001789">
    <property type="entry name" value="Sig_transdc_resp-reg_receiver"/>
</dbReference>
<evidence type="ECO:0000256" key="1">
    <source>
        <dbReference type="ARBA" id="ARBA00022553"/>
    </source>
</evidence>
<dbReference type="GO" id="GO:0000160">
    <property type="term" value="P:phosphorelay signal transduction system"/>
    <property type="evidence" value="ECO:0007669"/>
    <property type="project" value="UniProtKB-KW"/>
</dbReference>